<dbReference type="HAMAP" id="MF_00161">
    <property type="entry name" value="LspA"/>
    <property type="match status" value="1"/>
</dbReference>
<sequence>MLPRTLGLAAFVVLLDQLSKWFILAVVMAPPRAIEVTGFFNIVLAFNRGVSFGMLSGHGGWKPYLLAALALAVVAGLLYWVRRQGGWAPAVSVGLIVGGAIGNIVDRFVHGAVVDFLDFHLADWHWPAFNLADSAIFCGVILLLADSLFGSSHDDT</sequence>
<evidence type="ECO:0000256" key="7">
    <source>
        <dbReference type="ARBA" id="ARBA00022989"/>
    </source>
</evidence>
<dbReference type="GO" id="GO:0004190">
    <property type="term" value="F:aspartic-type endopeptidase activity"/>
    <property type="evidence" value="ECO:0007669"/>
    <property type="project" value="UniProtKB-UniRule"/>
</dbReference>
<keyword evidence="13" id="KW-1185">Reference proteome</keyword>
<keyword evidence="8 9" id="KW-0472">Membrane</keyword>
<dbReference type="UniPathway" id="UPA00665"/>
<name>A0A1Y6CK71_9PROT</name>
<evidence type="ECO:0000256" key="6">
    <source>
        <dbReference type="ARBA" id="ARBA00022801"/>
    </source>
</evidence>
<dbReference type="AlphaFoldDB" id="A0A1Y6CK71"/>
<dbReference type="InterPro" id="IPR001872">
    <property type="entry name" value="Peptidase_A8"/>
</dbReference>
<comment type="subcellular location">
    <subcellularLocation>
        <location evidence="9">Cell membrane</location>
        <topology evidence="9">Multi-pass membrane protein</topology>
    </subcellularLocation>
</comment>
<keyword evidence="3 9" id="KW-0645">Protease</keyword>
<evidence type="ECO:0000256" key="8">
    <source>
        <dbReference type="ARBA" id="ARBA00023136"/>
    </source>
</evidence>
<comment type="function">
    <text evidence="9 10">This protein specifically catalyzes the removal of signal peptides from prolipoproteins.</text>
</comment>
<comment type="pathway">
    <text evidence="9">Protein modification; lipoprotein biosynthesis (signal peptide cleavage).</text>
</comment>
<dbReference type="EC" id="3.4.23.36" evidence="9"/>
<keyword evidence="5 9" id="KW-0064">Aspartyl protease</keyword>
<protein>
    <recommendedName>
        <fullName evidence="9">Lipoprotein signal peptidase</fullName>
        <ecNumber evidence="9">3.4.23.36</ecNumber>
    </recommendedName>
    <alternativeName>
        <fullName evidence="9">Prolipoprotein signal peptidase</fullName>
    </alternativeName>
    <alternativeName>
        <fullName evidence="9">Signal peptidase II</fullName>
        <shortName evidence="9">SPase II</shortName>
    </alternativeName>
</protein>
<keyword evidence="4 9" id="KW-0812">Transmembrane</keyword>
<evidence type="ECO:0000256" key="5">
    <source>
        <dbReference type="ARBA" id="ARBA00022750"/>
    </source>
</evidence>
<comment type="catalytic activity">
    <reaction evidence="9 10">
        <text>Release of signal peptides from bacterial membrane prolipoproteins. Hydrolyzes -Xaa-Yaa-Zaa-|-(S,diacylglyceryl)Cys-, in which Xaa is hydrophobic (preferably Leu), and Yaa (Ala or Ser) and Zaa (Gly or Ala) have small, neutral side chains.</text>
        <dbReference type="EC" id="3.4.23.36"/>
    </reaction>
</comment>
<dbReference type="PANTHER" id="PTHR33695">
    <property type="entry name" value="LIPOPROTEIN SIGNAL PEPTIDASE"/>
    <property type="match status" value="1"/>
</dbReference>
<gene>
    <name evidence="9" type="primary">lspA</name>
    <name evidence="12" type="ORF">SAMN05428998_13076</name>
</gene>
<evidence type="ECO:0000256" key="9">
    <source>
        <dbReference type="HAMAP-Rule" id="MF_00161"/>
    </source>
</evidence>
<feature type="active site" evidence="9">
    <location>
        <position position="115"/>
    </location>
</feature>
<feature type="transmembrane region" description="Helical" evidence="9">
    <location>
        <begin position="61"/>
        <end position="80"/>
    </location>
</feature>
<evidence type="ECO:0000256" key="4">
    <source>
        <dbReference type="ARBA" id="ARBA00022692"/>
    </source>
</evidence>
<evidence type="ECO:0000256" key="3">
    <source>
        <dbReference type="ARBA" id="ARBA00022670"/>
    </source>
</evidence>
<dbReference type="EMBL" id="FWZX01000030">
    <property type="protein sequence ID" value="SMF71901.1"/>
    <property type="molecule type" value="Genomic_DNA"/>
</dbReference>
<feature type="transmembrane region" description="Helical" evidence="9">
    <location>
        <begin position="87"/>
        <end position="105"/>
    </location>
</feature>
<proteinExistence type="inferred from homology"/>
<dbReference type="GO" id="GO:0006508">
    <property type="term" value="P:proteolysis"/>
    <property type="evidence" value="ECO:0007669"/>
    <property type="project" value="UniProtKB-KW"/>
</dbReference>
<evidence type="ECO:0000256" key="1">
    <source>
        <dbReference type="ARBA" id="ARBA00006139"/>
    </source>
</evidence>
<dbReference type="PRINTS" id="PR00781">
    <property type="entry name" value="LIPOSIGPTASE"/>
</dbReference>
<keyword evidence="6 9" id="KW-0378">Hydrolase</keyword>
<comment type="similarity">
    <text evidence="1 9 11">Belongs to the peptidase A8 family.</text>
</comment>
<keyword evidence="7 9" id="KW-1133">Transmembrane helix</keyword>
<accession>A0A1Y6CK71</accession>
<dbReference type="Pfam" id="PF01252">
    <property type="entry name" value="Peptidase_A8"/>
    <property type="match status" value="1"/>
</dbReference>
<organism evidence="12 13">
    <name type="scientific">Tistlia consotensis USBA 355</name>
    <dbReference type="NCBI Taxonomy" id="560819"/>
    <lineage>
        <taxon>Bacteria</taxon>
        <taxon>Pseudomonadati</taxon>
        <taxon>Pseudomonadota</taxon>
        <taxon>Alphaproteobacteria</taxon>
        <taxon>Rhodospirillales</taxon>
        <taxon>Rhodovibrionaceae</taxon>
        <taxon>Tistlia</taxon>
    </lineage>
</organism>
<dbReference type="STRING" id="560819.SAMN05428998_13076"/>
<reference evidence="12 13" key="1">
    <citation type="submission" date="2017-04" db="EMBL/GenBank/DDBJ databases">
        <authorList>
            <person name="Afonso C.L."/>
            <person name="Miller P.J."/>
            <person name="Scott M.A."/>
            <person name="Spackman E."/>
            <person name="Goraichik I."/>
            <person name="Dimitrov K.M."/>
            <person name="Suarez D.L."/>
            <person name="Swayne D.E."/>
        </authorList>
    </citation>
    <scope>NUCLEOTIDE SEQUENCE [LARGE SCALE GENOMIC DNA]</scope>
    <source>
        <strain evidence="12 13">USBA 355</strain>
    </source>
</reference>
<dbReference type="Proteomes" id="UP000192917">
    <property type="component" value="Unassembled WGS sequence"/>
</dbReference>
<dbReference type="NCBIfam" id="TIGR00077">
    <property type="entry name" value="lspA"/>
    <property type="match status" value="1"/>
</dbReference>
<dbReference type="PANTHER" id="PTHR33695:SF1">
    <property type="entry name" value="LIPOPROTEIN SIGNAL PEPTIDASE"/>
    <property type="match status" value="1"/>
</dbReference>
<evidence type="ECO:0000256" key="11">
    <source>
        <dbReference type="RuleBase" id="RU004181"/>
    </source>
</evidence>
<evidence type="ECO:0000256" key="10">
    <source>
        <dbReference type="RuleBase" id="RU000594"/>
    </source>
</evidence>
<evidence type="ECO:0000313" key="12">
    <source>
        <dbReference type="EMBL" id="SMF71901.1"/>
    </source>
</evidence>
<evidence type="ECO:0000256" key="2">
    <source>
        <dbReference type="ARBA" id="ARBA00022475"/>
    </source>
</evidence>
<dbReference type="PROSITE" id="PS00855">
    <property type="entry name" value="SPASE_II"/>
    <property type="match status" value="1"/>
</dbReference>
<comment type="caution">
    <text evidence="9">Lacks conserved residue(s) required for the propagation of feature annotation.</text>
</comment>
<keyword evidence="2 9" id="KW-1003">Cell membrane</keyword>
<evidence type="ECO:0000313" key="13">
    <source>
        <dbReference type="Proteomes" id="UP000192917"/>
    </source>
</evidence>
<feature type="transmembrane region" description="Helical" evidence="9">
    <location>
        <begin position="125"/>
        <end position="145"/>
    </location>
</feature>
<dbReference type="RefSeq" id="WP_085125645.1">
    <property type="nucleotide sequence ID" value="NZ_FWZX01000030.1"/>
</dbReference>
<dbReference type="GO" id="GO:0005886">
    <property type="term" value="C:plasma membrane"/>
    <property type="evidence" value="ECO:0007669"/>
    <property type="project" value="UniProtKB-SubCell"/>
</dbReference>
<feature type="active site" evidence="9">
    <location>
        <position position="133"/>
    </location>
</feature>